<reference evidence="2 3" key="1">
    <citation type="submission" date="2018-04" db="EMBL/GenBank/DDBJ databases">
        <title>Serotype diversity and antimicrobial resistance among Salmonella enterica isolated from patients at an equine referral hospital.</title>
        <authorList>
            <person name="Leon I.M."/>
            <person name="Lawhon S.D."/>
            <person name="Norman K.N."/>
            <person name="Threadgill D.S."/>
            <person name="Ohta N."/>
            <person name="Vinasco J."/>
            <person name="Scott H.M."/>
        </authorList>
    </citation>
    <scope>NUCLEOTIDE SEQUENCE [LARGE SCALE GENOMIC DNA]</scope>
    <source>
        <strain evidence="2 3">235</strain>
    </source>
</reference>
<accession>A0A2T8T626</accession>
<evidence type="ECO:0000256" key="1">
    <source>
        <dbReference type="SAM" id="SignalP"/>
    </source>
</evidence>
<keyword evidence="1" id="KW-0732">Signal</keyword>
<feature type="chain" id="PRO_5030057530" evidence="1">
    <location>
        <begin position="22"/>
        <end position="213"/>
    </location>
</feature>
<organism evidence="2 3">
    <name type="scientific">Salmonella enterica</name>
    <name type="common">Salmonella choleraesuis</name>
    <dbReference type="NCBI Taxonomy" id="28901"/>
    <lineage>
        <taxon>Bacteria</taxon>
        <taxon>Pseudomonadati</taxon>
        <taxon>Pseudomonadota</taxon>
        <taxon>Gammaproteobacteria</taxon>
        <taxon>Enterobacterales</taxon>
        <taxon>Enterobacteriaceae</taxon>
        <taxon>Salmonella</taxon>
    </lineage>
</organism>
<dbReference type="EMBL" id="QDLQ01000008">
    <property type="protein sequence ID" value="PVI97036.1"/>
    <property type="molecule type" value="Genomic_DNA"/>
</dbReference>
<comment type="caution">
    <text evidence="2">The sequence shown here is derived from an EMBL/GenBank/DDBJ whole genome shotgun (WGS) entry which is preliminary data.</text>
</comment>
<dbReference type="AlphaFoldDB" id="A0A2T8T626"/>
<feature type="signal peptide" evidence="1">
    <location>
        <begin position="1"/>
        <end position="21"/>
    </location>
</feature>
<name>A0A2T8T626_SALER</name>
<gene>
    <name evidence="2" type="ORF">C4860_13955</name>
</gene>
<evidence type="ECO:0000313" key="3">
    <source>
        <dbReference type="Proteomes" id="UP000245912"/>
    </source>
</evidence>
<protein>
    <submittedName>
        <fullName evidence="2">Uncharacterized protein</fullName>
    </submittedName>
</protein>
<dbReference type="RefSeq" id="WP_000724585.1">
    <property type="nucleotide sequence ID" value="NZ_JYRR01000050.1"/>
</dbReference>
<dbReference type="Proteomes" id="UP000245912">
    <property type="component" value="Unassembled WGS sequence"/>
</dbReference>
<evidence type="ECO:0000313" key="2">
    <source>
        <dbReference type="EMBL" id="PVI97036.1"/>
    </source>
</evidence>
<proteinExistence type="predicted"/>
<sequence>MKKIVAAIAMLCSMVSTSSFASEVSAAQSAIKNQMKDPDSTNFKSVREITNSQGGRFVCGEVNSKNSYGGYVGFKTFAYQGGRTVIDGSFSNPDDYEFLALSGCAGPDAEKVALANKQAKIGCQISWEQITDVVLFNKSAEASADNAIAKIKLKNPNLDPSVAVNMKSQFITSVNAMKADSSFVESVKNNTNATRAIFMKECINNTSKAISGM</sequence>